<organism evidence="6 7">
    <name type="scientific">Dyadobacter pollutisoli</name>
    <dbReference type="NCBI Taxonomy" id="2910158"/>
    <lineage>
        <taxon>Bacteria</taxon>
        <taxon>Pseudomonadati</taxon>
        <taxon>Bacteroidota</taxon>
        <taxon>Cytophagia</taxon>
        <taxon>Cytophagales</taxon>
        <taxon>Spirosomataceae</taxon>
        <taxon>Dyadobacter</taxon>
    </lineage>
</organism>
<dbReference type="InterPro" id="IPR009056">
    <property type="entry name" value="Cyt_c-like_dom"/>
</dbReference>
<reference evidence="6" key="1">
    <citation type="submission" date="2022-11" db="EMBL/GenBank/DDBJ databases">
        <title>Dyadobacter pollutisoli sp. nov., isolated from plastic dumped soil.</title>
        <authorList>
            <person name="Kim J.M."/>
            <person name="Kim K.R."/>
            <person name="Lee J.K."/>
            <person name="Hao L."/>
            <person name="Jeon C.O."/>
        </authorList>
    </citation>
    <scope>NUCLEOTIDE SEQUENCE</scope>
    <source>
        <strain evidence="6">U1</strain>
    </source>
</reference>
<sequence length="324" mass="35632">MKKILRIVGILLAVVILVAASAILYIKTALPDVGDAPEISIEKTPARIERGKYLANHVTVCMDCHSSRDWNLYSAPLLEGNFGGGGEVFGRELGFPGVFHARNITPYGIGQWTDGEVFRAITTGVSRDGSPLFEVMPYHGYGQLDQEDIYSIVAYVRSLEAVKHDIPAPEKDFPVNILINTMPSKANLQPKPAESDVLATGKYMTRASGCVECHSMREKGKIVAGTEFGGGMEFVFPSGIVRSANITPDKTTGIGLWTEDAFVKKFKMYADSGYVPHKVGPTEMNTTMPWMMYAGMKEQDLRAIFTYLRSLSPISHTVVKFQPK</sequence>
<proteinExistence type="predicted"/>
<evidence type="ECO:0000256" key="1">
    <source>
        <dbReference type="ARBA" id="ARBA00022617"/>
    </source>
</evidence>
<dbReference type="SUPFAM" id="SSF46626">
    <property type="entry name" value="Cytochrome c"/>
    <property type="match status" value="2"/>
</dbReference>
<evidence type="ECO:0000313" key="6">
    <source>
        <dbReference type="EMBL" id="WAC13278.1"/>
    </source>
</evidence>
<dbReference type="GO" id="GO:0046872">
    <property type="term" value="F:metal ion binding"/>
    <property type="evidence" value="ECO:0007669"/>
    <property type="project" value="UniProtKB-KW"/>
</dbReference>
<evidence type="ECO:0000313" key="7">
    <source>
        <dbReference type="Proteomes" id="UP001164653"/>
    </source>
</evidence>
<dbReference type="KEGG" id="dpf:ON006_04795"/>
<dbReference type="InterPro" id="IPR051459">
    <property type="entry name" value="Cytochrome_c-type_DH"/>
</dbReference>
<dbReference type="InterPro" id="IPR036909">
    <property type="entry name" value="Cyt_c-like_dom_sf"/>
</dbReference>
<accession>A0A9E8SLN5</accession>
<protein>
    <submittedName>
        <fullName evidence="6">C-type cytochrome</fullName>
    </submittedName>
</protein>
<dbReference type="GO" id="GO:0009055">
    <property type="term" value="F:electron transfer activity"/>
    <property type="evidence" value="ECO:0007669"/>
    <property type="project" value="InterPro"/>
</dbReference>
<dbReference type="RefSeq" id="WP_244819609.1">
    <property type="nucleotide sequence ID" value="NZ_CP112998.1"/>
</dbReference>
<dbReference type="Pfam" id="PF00034">
    <property type="entry name" value="Cytochrom_C"/>
    <property type="match status" value="1"/>
</dbReference>
<keyword evidence="7" id="KW-1185">Reference proteome</keyword>
<feature type="domain" description="Cytochrome c" evidence="5">
    <location>
        <begin position="46"/>
        <end position="160"/>
    </location>
</feature>
<evidence type="ECO:0000256" key="3">
    <source>
        <dbReference type="ARBA" id="ARBA00023004"/>
    </source>
</evidence>
<dbReference type="GO" id="GO:0020037">
    <property type="term" value="F:heme binding"/>
    <property type="evidence" value="ECO:0007669"/>
    <property type="project" value="InterPro"/>
</dbReference>
<dbReference type="Gene3D" id="1.10.760.10">
    <property type="entry name" value="Cytochrome c-like domain"/>
    <property type="match status" value="2"/>
</dbReference>
<evidence type="ECO:0000256" key="2">
    <source>
        <dbReference type="ARBA" id="ARBA00022723"/>
    </source>
</evidence>
<keyword evidence="1 4" id="KW-0349">Heme</keyword>
<dbReference type="EMBL" id="CP112998">
    <property type="protein sequence ID" value="WAC13278.1"/>
    <property type="molecule type" value="Genomic_DNA"/>
</dbReference>
<dbReference type="PANTHER" id="PTHR35008:SF4">
    <property type="entry name" value="BLL4482 PROTEIN"/>
    <property type="match status" value="1"/>
</dbReference>
<dbReference type="AlphaFoldDB" id="A0A9E8SLN5"/>
<gene>
    <name evidence="6" type="ORF">ON006_04795</name>
</gene>
<evidence type="ECO:0000256" key="4">
    <source>
        <dbReference type="PROSITE-ProRule" id="PRU00433"/>
    </source>
</evidence>
<keyword evidence="2 4" id="KW-0479">Metal-binding</keyword>
<dbReference type="PANTHER" id="PTHR35008">
    <property type="entry name" value="BLL4482 PROTEIN-RELATED"/>
    <property type="match status" value="1"/>
</dbReference>
<feature type="domain" description="Cytochrome c" evidence="5">
    <location>
        <begin position="196"/>
        <end position="312"/>
    </location>
</feature>
<keyword evidence="3 4" id="KW-0408">Iron</keyword>
<dbReference type="PROSITE" id="PS51007">
    <property type="entry name" value="CYTC"/>
    <property type="match status" value="2"/>
</dbReference>
<dbReference type="Proteomes" id="UP001164653">
    <property type="component" value="Chromosome"/>
</dbReference>
<name>A0A9E8SLN5_9BACT</name>
<evidence type="ECO:0000259" key="5">
    <source>
        <dbReference type="PROSITE" id="PS51007"/>
    </source>
</evidence>